<feature type="signal peptide" evidence="1">
    <location>
        <begin position="1"/>
        <end position="20"/>
    </location>
</feature>
<accession>A0A1M5AVE4</accession>
<dbReference type="RefSeq" id="WP_072835543.1">
    <property type="nucleotide sequence ID" value="NZ_FQUU01000009.1"/>
</dbReference>
<keyword evidence="1" id="KW-0732">Signal</keyword>
<evidence type="ECO:0000313" key="2">
    <source>
        <dbReference type="EMBL" id="SHF34190.1"/>
    </source>
</evidence>
<evidence type="ECO:0000313" key="3">
    <source>
        <dbReference type="Proteomes" id="UP000184048"/>
    </source>
</evidence>
<dbReference type="InterPro" id="IPR011250">
    <property type="entry name" value="OMP/PagP_B-barrel"/>
</dbReference>
<dbReference type="SUPFAM" id="SSF56925">
    <property type="entry name" value="OMPA-like"/>
    <property type="match status" value="1"/>
</dbReference>
<dbReference type="OrthoDB" id="1118003at2"/>
<dbReference type="STRING" id="1121884.SAMN02745131_02371"/>
<dbReference type="Proteomes" id="UP000184048">
    <property type="component" value="Unassembled WGS sequence"/>
</dbReference>
<sequence length="183" mass="19653">MKKLLLGLLITVVMQGSLLAQGAKVTGFTDVKGVNFFNAGIGLGSYGLSGTGGLPVTASFEHGFTKNITAGLGLGFIQKKYVSDWKYTYLLFGARGSYHFNEALKVSNPKLDVYGGAGLFYRHFSFKYTDATGEGDFNYNSSGGDLDFELHAGARYLFGTNIGAYAELGYGISPLQLGLTFKF</sequence>
<protein>
    <recommendedName>
        <fullName evidence="4">Outer membrane protein beta-barrel domain-containing protein</fullName>
    </recommendedName>
</protein>
<gene>
    <name evidence="2" type="ORF">SAMN02745131_02371</name>
</gene>
<reference evidence="2 3" key="1">
    <citation type="submission" date="2016-11" db="EMBL/GenBank/DDBJ databases">
        <authorList>
            <person name="Jaros S."/>
            <person name="Januszkiewicz K."/>
            <person name="Wedrychowicz H."/>
        </authorList>
    </citation>
    <scope>NUCLEOTIDE SEQUENCE [LARGE SCALE GENOMIC DNA]</scope>
    <source>
        <strain evidence="2 3">DSM 18119</strain>
    </source>
</reference>
<dbReference type="EMBL" id="FQUU01000009">
    <property type="protein sequence ID" value="SHF34190.1"/>
    <property type="molecule type" value="Genomic_DNA"/>
</dbReference>
<name>A0A1M5AVE4_9BACT</name>
<keyword evidence="3" id="KW-1185">Reference proteome</keyword>
<evidence type="ECO:0000256" key="1">
    <source>
        <dbReference type="SAM" id="SignalP"/>
    </source>
</evidence>
<dbReference type="Gene3D" id="2.40.160.20">
    <property type="match status" value="1"/>
</dbReference>
<dbReference type="AlphaFoldDB" id="A0A1M5AVE4"/>
<evidence type="ECO:0008006" key="4">
    <source>
        <dbReference type="Google" id="ProtNLM"/>
    </source>
</evidence>
<organism evidence="2 3">
    <name type="scientific">Flavisolibacter ginsengisoli DSM 18119</name>
    <dbReference type="NCBI Taxonomy" id="1121884"/>
    <lineage>
        <taxon>Bacteria</taxon>
        <taxon>Pseudomonadati</taxon>
        <taxon>Bacteroidota</taxon>
        <taxon>Chitinophagia</taxon>
        <taxon>Chitinophagales</taxon>
        <taxon>Chitinophagaceae</taxon>
        <taxon>Flavisolibacter</taxon>
    </lineage>
</organism>
<proteinExistence type="predicted"/>
<feature type="chain" id="PRO_5012793261" description="Outer membrane protein beta-barrel domain-containing protein" evidence="1">
    <location>
        <begin position="21"/>
        <end position="183"/>
    </location>
</feature>